<proteinExistence type="predicted"/>
<dbReference type="InterPro" id="IPR050910">
    <property type="entry name" value="JMJD6_ArgDemeth/LysHydrox"/>
</dbReference>
<organism evidence="4 5">
    <name type="scientific">Pleomassaria siparia CBS 279.74</name>
    <dbReference type="NCBI Taxonomy" id="1314801"/>
    <lineage>
        <taxon>Eukaryota</taxon>
        <taxon>Fungi</taxon>
        <taxon>Dikarya</taxon>
        <taxon>Ascomycota</taxon>
        <taxon>Pezizomycotina</taxon>
        <taxon>Dothideomycetes</taxon>
        <taxon>Pleosporomycetidae</taxon>
        <taxon>Pleosporales</taxon>
        <taxon>Pleomassariaceae</taxon>
        <taxon>Pleomassaria</taxon>
    </lineage>
</organism>
<dbReference type="Gene3D" id="1.20.1280.50">
    <property type="match status" value="1"/>
</dbReference>
<feature type="domain" description="F-box" evidence="2">
    <location>
        <begin position="74"/>
        <end position="120"/>
    </location>
</feature>
<dbReference type="Pfam" id="PF12937">
    <property type="entry name" value="F-box-like"/>
    <property type="match status" value="1"/>
</dbReference>
<evidence type="ECO:0000259" key="2">
    <source>
        <dbReference type="PROSITE" id="PS50181"/>
    </source>
</evidence>
<feature type="region of interest" description="Disordered" evidence="1">
    <location>
        <begin position="1"/>
        <end position="34"/>
    </location>
</feature>
<dbReference type="InterPro" id="IPR036047">
    <property type="entry name" value="F-box-like_dom_sf"/>
</dbReference>
<feature type="compositionally biased region" description="Pro residues" evidence="1">
    <location>
        <begin position="25"/>
        <end position="34"/>
    </location>
</feature>
<dbReference type="OrthoDB" id="424465at2759"/>
<dbReference type="PROSITE" id="PS51184">
    <property type="entry name" value="JMJC"/>
    <property type="match status" value="1"/>
</dbReference>
<feature type="domain" description="JmjC" evidence="3">
    <location>
        <begin position="273"/>
        <end position="435"/>
    </location>
</feature>
<dbReference type="SUPFAM" id="SSF81383">
    <property type="entry name" value="F-box domain"/>
    <property type="match status" value="1"/>
</dbReference>
<dbReference type="SMART" id="SM00558">
    <property type="entry name" value="JmjC"/>
    <property type="match status" value="1"/>
</dbReference>
<protein>
    <submittedName>
        <fullName evidence="4">Clavaminate synthase-like protein</fullName>
    </submittedName>
</protein>
<evidence type="ECO:0000259" key="3">
    <source>
        <dbReference type="PROSITE" id="PS51184"/>
    </source>
</evidence>
<dbReference type="Gene3D" id="2.60.120.650">
    <property type="entry name" value="Cupin"/>
    <property type="match status" value="1"/>
</dbReference>
<dbReference type="SUPFAM" id="SSF51197">
    <property type="entry name" value="Clavaminate synthase-like"/>
    <property type="match status" value="1"/>
</dbReference>
<dbReference type="EMBL" id="MU005773">
    <property type="protein sequence ID" value="KAF2707590.1"/>
    <property type="molecule type" value="Genomic_DNA"/>
</dbReference>
<dbReference type="PROSITE" id="PS50181">
    <property type="entry name" value="FBOX"/>
    <property type="match status" value="1"/>
</dbReference>
<accession>A0A6G1K4B2</accession>
<feature type="compositionally biased region" description="Basic and acidic residues" evidence="1">
    <location>
        <begin position="9"/>
        <end position="18"/>
    </location>
</feature>
<dbReference type="Proteomes" id="UP000799428">
    <property type="component" value="Unassembled WGS sequence"/>
</dbReference>
<evidence type="ECO:0000313" key="4">
    <source>
        <dbReference type="EMBL" id="KAF2707590.1"/>
    </source>
</evidence>
<evidence type="ECO:0000313" key="5">
    <source>
        <dbReference type="Proteomes" id="UP000799428"/>
    </source>
</evidence>
<dbReference type="PANTHER" id="PTHR12480:SF21">
    <property type="entry name" value="JMJC DOMAIN-CONTAINING PROTEIN 8"/>
    <property type="match status" value="1"/>
</dbReference>
<dbReference type="PANTHER" id="PTHR12480">
    <property type="entry name" value="ARGININE DEMETHYLASE AND LYSYL-HYDROXYLASE JMJD"/>
    <property type="match status" value="1"/>
</dbReference>
<dbReference type="GO" id="GO:0005634">
    <property type="term" value="C:nucleus"/>
    <property type="evidence" value="ECO:0007669"/>
    <property type="project" value="TreeGrafter"/>
</dbReference>
<dbReference type="AlphaFoldDB" id="A0A6G1K4B2"/>
<evidence type="ECO:0000256" key="1">
    <source>
        <dbReference type="SAM" id="MobiDB-lite"/>
    </source>
</evidence>
<keyword evidence="5" id="KW-1185">Reference proteome</keyword>
<dbReference type="InterPro" id="IPR041667">
    <property type="entry name" value="Cupin_8"/>
</dbReference>
<dbReference type="InterPro" id="IPR001810">
    <property type="entry name" value="F-box_dom"/>
</dbReference>
<name>A0A6G1K4B2_9PLEO</name>
<dbReference type="InterPro" id="IPR003347">
    <property type="entry name" value="JmjC_dom"/>
</dbReference>
<gene>
    <name evidence="4" type="ORF">K504DRAFT_470006</name>
</gene>
<dbReference type="GO" id="GO:0000987">
    <property type="term" value="F:cis-regulatory region sequence-specific DNA binding"/>
    <property type="evidence" value="ECO:0007669"/>
    <property type="project" value="TreeGrafter"/>
</dbReference>
<dbReference type="Pfam" id="PF13621">
    <property type="entry name" value="Cupin_8"/>
    <property type="match status" value="1"/>
</dbReference>
<reference evidence="4" key="1">
    <citation type="journal article" date="2020" name="Stud. Mycol.">
        <title>101 Dothideomycetes genomes: a test case for predicting lifestyles and emergence of pathogens.</title>
        <authorList>
            <person name="Haridas S."/>
            <person name="Albert R."/>
            <person name="Binder M."/>
            <person name="Bloem J."/>
            <person name="Labutti K."/>
            <person name="Salamov A."/>
            <person name="Andreopoulos B."/>
            <person name="Baker S."/>
            <person name="Barry K."/>
            <person name="Bills G."/>
            <person name="Bluhm B."/>
            <person name="Cannon C."/>
            <person name="Castanera R."/>
            <person name="Culley D."/>
            <person name="Daum C."/>
            <person name="Ezra D."/>
            <person name="Gonzalez J."/>
            <person name="Henrissat B."/>
            <person name="Kuo A."/>
            <person name="Liang C."/>
            <person name="Lipzen A."/>
            <person name="Lutzoni F."/>
            <person name="Magnuson J."/>
            <person name="Mondo S."/>
            <person name="Nolan M."/>
            <person name="Ohm R."/>
            <person name="Pangilinan J."/>
            <person name="Park H.-J."/>
            <person name="Ramirez L."/>
            <person name="Alfaro M."/>
            <person name="Sun H."/>
            <person name="Tritt A."/>
            <person name="Yoshinaga Y."/>
            <person name="Zwiers L.-H."/>
            <person name="Turgeon B."/>
            <person name="Goodwin S."/>
            <person name="Spatafora J."/>
            <person name="Crous P."/>
            <person name="Grigoriev I."/>
        </authorList>
    </citation>
    <scope>NUCLEOTIDE SEQUENCE</scope>
    <source>
        <strain evidence="4">CBS 279.74</strain>
    </source>
</reference>
<sequence length="512" mass="57589">MAPGALLEHPWDCAESRPNKRHRTLPPPSPSPPPAADLFAQDTEDVATAVPMHPLQIKPSGNAYTATENIKSRCGSFARLPDELLSHIFESFDADALVRLGSTCKALYAFSRLDDLWRALFVASPPEDFVWRGTWRSTFLGVPQENIASIPCKNLFSDVLYRPFQCAHTPLEPFTSNIPSQNAIARLFDLTCDEYAEKWTDKPFILTSPVKEWPVYETWTPETLVEKYPHVKFRAEAVDWPLSKYMSYMSNSSDESPLYLFDRSFVEKTGITANHGAPNAAYWPPTCFGEDLFSVLGDQRPDCRWMIMGPKRSGSTFHKDPNATNAWNAVLTGSKYWLMFPSSPTLSPPPGVILSDDHSEITSPLSIAEYLLAFHALARRTPGCHEGICNAGEVVHVPSGWFHLVLNLEDSLALTQNFVPRKKLSDVLGFLRDQRDQVSGFKDDVCDQAYELFVERLRETHPEILEVGLAELERKAKKGRGRWEELTKVVKEEENKGFSFGFGGDDDDDDIP</sequence>
<dbReference type="SMART" id="SM00256">
    <property type="entry name" value="FBOX"/>
    <property type="match status" value="1"/>
</dbReference>